<name>A0ABX6P566_9BURK</name>
<evidence type="ECO:0000313" key="1">
    <source>
        <dbReference type="EMBL" id="QJW84518.1"/>
    </source>
</evidence>
<keyword evidence="2" id="KW-1185">Reference proteome</keyword>
<reference evidence="1 2" key="1">
    <citation type="submission" date="2020-05" db="EMBL/GenBank/DDBJ databases">
        <title>Ramlibacter rhizophilus sp. nov., isolated from rhizosphere soil of national flower Mugunghwa from South Korea.</title>
        <authorList>
            <person name="Zheng-Fei Y."/>
            <person name="Huan T."/>
        </authorList>
    </citation>
    <scope>NUCLEOTIDE SEQUENCE [LARGE SCALE GENOMIC DNA]</scope>
    <source>
        <strain evidence="1 2">H242</strain>
    </source>
</reference>
<gene>
    <name evidence="1" type="ORF">HK414_14830</name>
</gene>
<sequence>MNAGDGTLLERVQACNARFPVTEDGKYALLSDCEQQWEAYRGEAQPDHALTYAVIRMLRHMRRHPEALALMQQRRPRLADKEREVAFYELELHYLCGDQAGGDRLLMDFEAGGKLRPSWKRSIERLRARFENAAAWQELARLERALGSLETTLAPEHWRRCARC</sequence>
<evidence type="ECO:0000313" key="2">
    <source>
        <dbReference type="Proteomes" id="UP000500826"/>
    </source>
</evidence>
<accession>A0ABX6P566</accession>
<organism evidence="1 2">
    <name type="scientific">Ramlibacter terrae</name>
    <dbReference type="NCBI Taxonomy" id="2732511"/>
    <lineage>
        <taxon>Bacteria</taxon>
        <taxon>Pseudomonadati</taxon>
        <taxon>Pseudomonadota</taxon>
        <taxon>Betaproteobacteria</taxon>
        <taxon>Burkholderiales</taxon>
        <taxon>Comamonadaceae</taxon>
        <taxon>Ramlibacter</taxon>
    </lineage>
</organism>
<dbReference type="Proteomes" id="UP000500826">
    <property type="component" value="Chromosome"/>
</dbReference>
<protein>
    <submittedName>
        <fullName evidence="1">Uncharacterized protein</fullName>
    </submittedName>
</protein>
<reference evidence="1 2" key="2">
    <citation type="submission" date="2020-05" db="EMBL/GenBank/DDBJ databases">
        <authorList>
            <person name="Khan S.A."/>
            <person name="Jeon C.O."/>
            <person name="Chun B.H."/>
        </authorList>
    </citation>
    <scope>NUCLEOTIDE SEQUENCE [LARGE SCALE GENOMIC DNA]</scope>
    <source>
        <strain evidence="1 2">H242</strain>
    </source>
</reference>
<proteinExistence type="predicted"/>
<dbReference type="EMBL" id="CP053418">
    <property type="protein sequence ID" value="QJW84518.1"/>
    <property type="molecule type" value="Genomic_DNA"/>
</dbReference>